<evidence type="ECO:0000313" key="2">
    <source>
        <dbReference type="Proteomes" id="UP000006454"/>
    </source>
</evidence>
<dbReference type="EC" id="2.6.1.-" evidence="1"/>
<dbReference type="GO" id="GO:0008483">
    <property type="term" value="F:transaminase activity"/>
    <property type="evidence" value="ECO:0007669"/>
    <property type="project" value="UniProtKB-KW"/>
</dbReference>
<keyword evidence="1" id="KW-0032">Aminotransferase</keyword>
<protein>
    <submittedName>
        <fullName evidence="1">Transcriptional regulator, GntR family</fullName>
        <ecNumber evidence="1">2.6.1.-</ecNumber>
    </submittedName>
</protein>
<gene>
    <name evidence="1" type="ORF">FNV0005</name>
</gene>
<organism evidence="1 2">
    <name type="scientific">Fusobacterium vincentii ATCC 49256</name>
    <dbReference type="NCBI Taxonomy" id="209882"/>
    <lineage>
        <taxon>Bacteria</taxon>
        <taxon>Fusobacteriati</taxon>
        <taxon>Fusobacteriota</taxon>
        <taxon>Fusobacteriia</taxon>
        <taxon>Fusobacteriales</taxon>
        <taxon>Fusobacteriaceae</taxon>
        <taxon>Fusobacterium</taxon>
    </lineage>
</organism>
<dbReference type="EMBL" id="AABF01000297">
    <property type="protein sequence ID" value="EAA23040.1"/>
    <property type="molecule type" value="Genomic_DNA"/>
</dbReference>
<dbReference type="AlphaFoldDB" id="Q7P3B6"/>
<comment type="caution">
    <text evidence="1">The sequence shown here is derived from an EMBL/GenBank/DDBJ whole genome shotgun (WGS) entry which is preliminary data.</text>
</comment>
<dbReference type="InterPro" id="IPR036390">
    <property type="entry name" value="WH_DNA-bd_sf"/>
</dbReference>
<dbReference type="Proteomes" id="UP000006454">
    <property type="component" value="Unassembled WGS sequence"/>
</dbReference>
<keyword evidence="1" id="KW-0808">Transferase</keyword>
<dbReference type="Gene3D" id="1.10.10.10">
    <property type="entry name" value="Winged helix-like DNA-binding domain superfamily/Winged helix DNA-binding domain"/>
    <property type="match status" value="1"/>
</dbReference>
<sequence length="105" mass="11522">MAHTFGVNRSTIVMAFDELVAKGYIEGNGRKGTIVVNNNENASTYAPPPNWQSYVETGVHYPNLPAIQEINQAEFYPHVIRLGTGELAPSSFPGEQRSLRTRGSS</sequence>
<name>Q7P3B6_FUSVC</name>
<reference evidence="1 2" key="1">
    <citation type="journal article" date="2003" name="Genome Res.">
        <title>Genome analysis of F. nucleatum sub spp vincentii and its comparison with the genome of F. nucleatum ATCC 25586.</title>
        <authorList>
            <person name="Kapatral V."/>
            <person name="Ivanova N."/>
            <person name="Anderson I."/>
            <person name="Reznik G."/>
            <person name="Bhattacharyya A."/>
            <person name="Gardner W.L."/>
            <person name="Mikhailova N."/>
            <person name="Lapidus A."/>
            <person name="Larsen N."/>
            <person name="D'Souza M."/>
            <person name="Walunas T."/>
            <person name="Haselkorn R."/>
            <person name="Overbeek R."/>
            <person name="Kyrpides N."/>
        </authorList>
    </citation>
    <scope>NUCLEOTIDE SEQUENCE [LARGE SCALE GENOMIC DNA]</scope>
    <source>
        <strain evidence="1 2">ATCC 49256</strain>
    </source>
</reference>
<dbReference type="SUPFAM" id="SSF46785">
    <property type="entry name" value="Winged helix' DNA-binding domain"/>
    <property type="match status" value="1"/>
</dbReference>
<proteinExistence type="predicted"/>
<evidence type="ECO:0000313" key="1">
    <source>
        <dbReference type="EMBL" id="EAA23040.1"/>
    </source>
</evidence>
<dbReference type="InterPro" id="IPR036388">
    <property type="entry name" value="WH-like_DNA-bd_sf"/>
</dbReference>
<accession>Q7P3B6</accession>